<dbReference type="GO" id="GO:0005737">
    <property type="term" value="C:cytoplasm"/>
    <property type="evidence" value="ECO:0007669"/>
    <property type="project" value="UniProtKB-SubCell"/>
</dbReference>
<dbReference type="GO" id="GO:0005634">
    <property type="term" value="C:nucleus"/>
    <property type="evidence" value="ECO:0007669"/>
    <property type="project" value="UniProtKB-SubCell"/>
</dbReference>
<keyword evidence="7" id="KW-1185">Reference proteome</keyword>
<name>A0A1W0WQM9_HYPEX</name>
<evidence type="ECO:0000256" key="1">
    <source>
        <dbReference type="ARBA" id="ARBA00004123"/>
    </source>
</evidence>
<dbReference type="InterPro" id="IPR016024">
    <property type="entry name" value="ARM-type_fold"/>
</dbReference>
<gene>
    <name evidence="6" type="ORF">BV898_08444</name>
</gene>
<protein>
    <submittedName>
        <fullName evidence="6">Armadillo repeat-containing protein 8</fullName>
    </submittedName>
</protein>
<dbReference type="GO" id="GO:0034657">
    <property type="term" value="C:GID complex"/>
    <property type="evidence" value="ECO:0007669"/>
    <property type="project" value="TreeGrafter"/>
</dbReference>
<evidence type="ECO:0000256" key="2">
    <source>
        <dbReference type="ARBA" id="ARBA00004496"/>
    </source>
</evidence>
<proteinExistence type="predicted"/>
<evidence type="ECO:0000313" key="6">
    <source>
        <dbReference type="EMBL" id="OQV17511.1"/>
    </source>
</evidence>
<evidence type="ECO:0000256" key="3">
    <source>
        <dbReference type="ARBA" id="ARBA00022490"/>
    </source>
</evidence>
<organism evidence="6 7">
    <name type="scientific">Hypsibius exemplaris</name>
    <name type="common">Freshwater tardigrade</name>
    <dbReference type="NCBI Taxonomy" id="2072580"/>
    <lineage>
        <taxon>Eukaryota</taxon>
        <taxon>Metazoa</taxon>
        <taxon>Ecdysozoa</taxon>
        <taxon>Tardigrada</taxon>
        <taxon>Eutardigrada</taxon>
        <taxon>Parachela</taxon>
        <taxon>Hypsibioidea</taxon>
        <taxon>Hypsibiidae</taxon>
        <taxon>Hypsibius</taxon>
    </lineage>
</organism>
<dbReference type="PANTHER" id="PTHR15651:SF7">
    <property type="entry name" value="ARMADILLO REPEAT-CONTAINING PROTEIN 8"/>
    <property type="match status" value="1"/>
</dbReference>
<dbReference type="AlphaFoldDB" id="A0A1W0WQM9"/>
<dbReference type="SUPFAM" id="SSF48371">
    <property type="entry name" value="ARM repeat"/>
    <property type="match status" value="2"/>
</dbReference>
<dbReference type="EMBL" id="MTYJ01000060">
    <property type="protein sequence ID" value="OQV17511.1"/>
    <property type="molecule type" value="Genomic_DNA"/>
</dbReference>
<evidence type="ECO:0000256" key="5">
    <source>
        <dbReference type="ARBA" id="ARBA00023242"/>
    </source>
</evidence>
<evidence type="ECO:0000256" key="4">
    <source>
        <dbReference type="ARBA" id="ARBA00022737"/>
    </source>
</evidence>
<accession>A0A1W0WQM9</accession>
<keyword evidence="3" id="KW-0963">Cytoplasm</keyword>
<keyword evidence="5" id="KW-0539">Nucleus</keyword>
<reference evidence="7" key="1">
    <citation type="submission" date="2017-01" db="EMBL/GenBank/DDBJ databases">
        <title>Comparative genomics of anhydrobiosis in the tardigrade Hypsibius dujardini.</title>
        <authorList>
            <person name="Yoshida Y."/>
            <person name="Koutsovoulos G."/>
            <person name="Laetsch D."/>
            <person name="Stevens L."/>
            <person name="Kumar S."/>
            <person name="Horikawa D."/>
            <person name="Ishino K."/>
            <person name="Komine S."/>
            <person name="Tomita M."/>
            <person name="Blaxter M."/>
            <person name="Arakawa K."/>
        </authorList>
    </citation>
    <scope>NUCLEOTIDE SEQUENCE [LARGE SCALE GENOMIC DNA]</scope>
    <source>
        <strain evidence="7">Z151</strain>
    </source>
</reference>
<evidence type="ECO:0000313" key="7">
    <source>
        <dbReference type="Proteomes" id="UP000192578"/>
    </source>
</evidence>
<dbReference type="InterPro" id="IPR011989">
    <property type="entry name" value="ARM-like"/>
</dbReference>
<dbReference type="OrthoDB" id="5559898at2759"/>
<keyword evidence="4" id="KW-0677">Repeat</keyword>
<sequence>MDAMAEELKLTAGYYINLSDESLCGPLMARLQSDREDLFMEGIRILRLCLTCSPQQKMRAFELRIPEILAERLSSPNISSAAVVEILHTYSGLGANFSYGTSHLLFVRLPAILLDLLSVEEVSVTDAALGCLRLFIRTPHRLAQVTDLFKERPDRLLRLIDLMDASPMACEVACEILFFLTDQLEALSESSLPSLILPAVLAALDNPRPVAKRTSLNFLASCCGSEKVLALLIASCASCKDLMAKRLLDLLDPAEDAAVRILALNILVALHKRGFHLFDDRFLSHTILPMLARLCRKEQGVDVRVGAAEILTVLIDDREDLQEIASYCDQLLVSLSAYLRLPSLESIQLLRKGPKGQCSVVMSLPPCRVRLPSPPVKNEEEEKPYWHIFKPQSPHKRRKEEPALIAPASAVVQCGQELKRSAFLLFSALASTNEAIRKRVGLISGVVEAAVTCSTAVDSRLAYAALRLLHSLSRSIQHLRTVFKEHNVWKTAFTLLSLSEFGDPKLAVISSAILSNLSIELSSCHTDLVQISLWTTLVTLLMSSQEEVVINIVWTLMNLSYMANPETKQKIEEALPPSSVGALLKHRNSRVIICTVGLVRNLLHRTPVRDAATLPLPANADVTARILRRMRGHAFPETSAVKKAPEDVMENTYSQELLTLLLTLLADSADVAVLEQCFCALANVAVSARGRLLLLANKESMDLIKRGVLHPDVQVAVPAVTCVRNLALPEEDNGKEEVCYLTGADRIRKLIDLSFMTSLTRLLGTADAQLFARVKEVVHLLNGSPK</sequence>
<dbReference type="PANTHER" id="PTHR15651">
    <property type="entry name" value="ARMADILLO REPEAT-CONTAINING PROTEIN 8"/>
    <property type="match status" value="1"/>
</dbReference>
<comment type="subcellular location">
    <subcellularLocation>
        <location evidence="2">Cytoplasm</location>
    </subcellularLocation>
    <subcellularLocation>
        <location evidence="1">Nucleus</location>
    </subcellularLocation>
</comment>
<dbReference type="InterPro" id="IPR038739">
    <property type="entry name" value="ARMC8/Vid28"/>
</dbReference>
<dbReference type="Gene3D" id="1.25.10.10">
    <property type="entry name" value="Leucine-rich Repeat Variant"/>
    <property type="match status" value="3"/>
</dbReference>
<dbReference type="GO" id="GO:0043161">
    <property type="term" value="P:proteasome-mediated ubiquitin-dependent protein catabolic process"/>
    <property type="evidence" value="ECO:0007669"/>
    <property type="project" value="TreeGrafter"/>
</dbReference>
<comment type="caution">
    <text evidence="6">The sequence shown here is derived from an EMBL/GenBank/DDBJ whole genome shotgun (WGS) entry which is preliminary data.</text>
</comment>
<dbReference type="Proteomes" id="UP000192578">
    <property type="component" value="Unassembled WGS sequence"/>
</dbReference>